<name>S9QKH0_CYSF2</name>
<organism evidence="2 3">
    <name type="scientific">Cystobacter fuscus (strain ATCC 25194 / DSM 2262 / NBRC 100088 / M29)</name>
    <dbReference type="NCBI Taxonomy" id="1242864"/>
    <lineage>
        <taxon>Bacteria</taxon>
        <taxon>Pseudomonadati</taxon>
        <taxon>Myxococcota</taxon>
        <taxon>Myxococcia</taxon>
        <taxon>Myxococcales</taxon>
        <taxon>Cystobacterineae</taxon>
        <taxon>Archangiaceae</taxon>
        <taxon>Cystobacter</taxon>
    </lineage>
</organism>
<evidence type="ECO:0000256" key="1">
    <source>
        <dbReference type="SAM" id="MobiDB-lite"/>
    </source>
</evidence>
<feature type="region of interest" description="Disordered" evidence="1">
    <location>
        <begin position="1"/>
        <end position="53"/>
    </location>
</feature>
<gene>
    <name evidence="2" type="ORF">D187_006732</name>
</gene>
<sequence>MGSSRHGPRFTPAPRGRLNRAGAGGAAAPDARSSFSHASADVHRNGKREPMSH</sequence>
<feature type="compositionally biased region" description="Low complexity" evidence="1">
    <location>
        <begin position="12"/>
        <end position="32"/>
    </location>
</feature>
<proteinExistence type="predicted"/>
<comment type="caution">
    <text evidence="2">The sequence shown here is derived from an EMBL/GenBank/DDBJ whole genome shotgun (WGS) entry which is preliminary data.</text>
</comment>
<accession>S9QKH0</accession>
<protein>
    <submittedName>
        <fullName evidence="2">Uncharacterized protein</fullName>
    </submittedName>
</protein>
<dbReference type="AlphaFoldDB" id="S9QKH0"/>
<reference evidence="2" key="1">
    <citation type="submission" date="2013-05" db="EMBL/GenBank/DDBJ databases">
        <title>Genome assembly of Cystobacter fuscus DSM 2262.</title>
        <authorList>
            <person name="Sharma G."/>
            <person name="Khatri I."/>
            <person name="Kaur C."/>
            <person name="Mayilraj S."/>
            <person name="Subramanian S."/>
        </authorList>
    </citation>
    <scope>NUCLEOTIDE SEQUENCE [LARGE SCALE GENOMIC DNA]</scope>
    <source>
        <strain evidence="2">DSM 2262</strain>
    </source>
</reference>
<dbReference type="Proteomes" id="UP000011682">
    <property type="component" value="Unassembled WGS sequence"/>
</dbReference>
<evidence type="ECO:0000313" key="2">
    <source>
        <dbReference type="EMBL" id="EPX56978.1"/>
    </source>
</evidence>
<dbReference type="EMBL" id="ANAH02000064">
    <property type="protein sequence ID" value="EPX56978.1"/>
    <property type="molecule type" value="Genomic_DNA"/>
</dbReference>
<keyword evidence="3" id="KW-1185">Reference proteome</keyword>
<feature type="compositionally biased region" description="Basic and acidic residues" evidence="1">
    <location>
        <begin position="40"/>
        <end position="53"/>
    </location>
</feature>
<evidence type="ECO:0000313" key="3">
    <source>
        <dbReference type="Proteomes" id="UP000011682"/>
    </source>
</evidence>